<dbReference type="Proteomes" id="UP000694871">
    <property type="component" value="Unplaced"/>
</dbReference>
<feature type="region of interest" description="Disordered" evidence="1">
    <location>
        <begin position="26"/>
        <end position="109"/>
    </location>
</feature>
<sequence length="248" mass="25379">MGGAKGERKATLPSPSAWGRLLELKLAPGGPPRLSAAAPSAGGVSAPGLFRRKPPAGRGPPPQGSTAPLLPEPDLQPPCRGVCLSPGAPHQGVPRGSSRRPPHLGPAGQAGRGCLCLPPAAPHPLGQQVKDNASPRGDPPLARWWGFLPSGLVWMSAPLDPEGGASPPALCPPPNICILTLAMMIAGIPTVPVPGVREEDLILAARDFMAGSPRPSQVASRWPFRQGRPAAAAAEAGGRSLFLAQLEK</sequence>
<accession>A0ABM1K270</accession>
<organism evidence="2 3">
    <name type="scientific">Gekko japonicus</name>
    <name type="common">Schlegel's Japanese gecko</name>
    <dbReference type="NCBI Taxonomy" id="146911"/>
    <lineage>
        <taxon>Eukaryota</taxon>
        <taxon>Metazoa</taxon>
        <taxon>Chordata</taxon>
        <taxon>Craniata</taxon>
        <taxon>Vertebrata</taxon>
        <taxon>Euteleostomi</taxon>
        <taxon>Lepidosauria</taxon>
        <taxon>Squamata</taxon>
        <taxon>Bifurcata</taxon>
        <taxon>Gekkota</taxon>
        <taxon>Gekkonidae</taxon>
        <taxon>Gekkoninae</taxon>
        <taxon>Gekko</taxon>
    </lineage>
</organism>
<feature type="compositionally biased region" description="Low complexity" evidence="1">
    <location>
        <begin position="35"/>
        <end position="48"/>
    </location>
</feature>
<dbReference type="InterPro" id="IPR029192">
    <property type="entry name" value="SPATA25"/>
</dbReference>
<protein>
    <submittedName>
        <fullName evidence="3">Spermatogenesis-associated protein 25</fullName>
    </submittedName>
</protein>
<gene>
    <name evidence="3" type="primary">SPATA25</name>
</gene>
<dbReference type="PANTHER" id="PTHR36857">
    <property type="entry name" value="SPERMATOGENESIS-ASSOCIATED PROTEIN 25"/>
    <property type="match status" value="1"/>
</dbReference>
<keyword evidence="2" id="KW-1185">Reference proteome</keyword>
<reference evidence="3" key="1">
    <citation type="submission" date="2025-08" db="UniProtKB">
        <authorList>
            <consortium name="RefSeq"/>
        </authorList>
    </citation>
    <scope>IDENTIFICATION</scope>
</reference>
<evidence type="ECO:0000313" key="2">
    <source>
        <dbReference type="Proteomes" id="UP000694871"/>
    </source>
</evidence>
<dbReference type="RefSeq" id="XP_015267807.1">
    <property type="nucleotide sequence ID" value="XM_015412321.1"/>
</dbReference>
<dbReference type="PANTHER" id="PTHR36857:SF1">
    <property type="entry name" value="SPERMATOGENESIS-ASSOCIATED PROTEIN 25"/>
    <property type="match status" value="1"/>
</dbReference>
<proteinExistence type="predicted"/>
<dbReference type="GeneID" id="107111355"/>
<evidence type="ECO:0000256" key="1">
    <source>
        <dbReference type="SAM" id="MobiDB-lite"/>
    </source>
</evidence>
<name>A0ABM1K270_GEKJA</name>
<evidence type="ECO:0000313" key="3">
    <source>
        <dbReference type="RefSeq" id="XP_015267807.1"/>
    </source>
</evidence>
<dbReference type="Pfam" id="PF15218">
    <property type="entry name" value="SPATA25"/>
    <property type="match status" value="1"/>
</dbReference>